<dbReference type="GeneID" id="84215119"/>
<reference evidence="5 6" key="1">
    <citation type="submission" date="2022-07" db="EMBL/GenBank/DDBJ databases">
        <title>Two temperate virus in Haloterrigena jeotgali A29.</title>
        <authorList>
            <person name="Deng X."/>
        </authorList>
    </citation>
    <scope>NUCLEOTIDE SEQUENCE [LARGE SCALE GENOMIC DNA]</scope>
    <source>
        <strain evidence="5 6">A29</strain>
    </source>
</reference>
<sequence>MLLATLLIDYPILRNALSHAPGVTATWEQSDLTADGDHRMLVWIDGDDDERAAFEAGLEADPTVTASLQTAAFDDRWLYQLELTPEGTEASVYPTVIEEGGVLQEASVTHEGWFFRVAFPSDEALERFHGFFLERGFEVDVRKLRDTRESAGGGDARSQFGLTSRQREALVAAVEVGYLDIPRSCTLAELGERLGISQNAASERFRRGVETLVENTVYDDRSP</sequence>
<dbReference type="EMBL" id="CP101873">
    <property type="protein sequence ID" value="WMT06538.1"/>
    <property type="molecule type" value="Genomic_DNA"/>
</dbReference>
<dbReference type="GeneID" id="39862788"/>
<accession>A0AAF0PD58</accession>
<name>A0AAF0PD58_9EURY</name>
<feature type="domain" description="HTH bat-type" evidence="3">
    <location>
        <begin position="162"/>
        <end position="213"/>
    </location>
</feature>
<gene>
    <name evidence="5" type="ORF">NP511_14220</name>
</gene>
<dbReference type="InterPro" id="IPR031803">
    <property type="entry name" value="BAT_GAF/HTH-assoc"/>
</dbReference>
<keyword evidence="6" id="KW-1185">Reference proteome</keyword>
<protein>
    <submittedName>
        <fullName evidence="5">Helix-turn-helix domain-containing protein</fullName>
    </submittedName>
</protein>
<organism evidence="5 6">
    <name type="scientific">Natrinema thermotolerans</name>
    <dbReference type="NCBI Taxonomy" id="121872"/>
    <lineage>
        <taxon>Archaea</taxon>
        <taxon>Methanobacteriati</taxon>
        <taxon>Methanobacteriota</taxon>
        <taxon>Stenosarchaea group</taxon>
        <taxon>Halobacteria</taxon>
        <taxon>Halobacteriales</taxon>
        <taxon>Natrialbaceae</taxon>
        <taxon>Natrinema</taxon>
    </lineage>
</organism>
<keyword evidence="1" id="KW-0805">Transcription regulation</keyword>
<dbReference type="Pfam" id="PF15915">
    <property type="entry name" value="BAT"/>
    <property type="match status" value="1"/>
</dbReference>
<dbReference type="RefSeq" id="WP_049966030.1">
    <property type="nucleotide sequence ID" value="NZ_CP101873.1"/>
</dbReference>
<dbReference type="PANTHER" id="PTHR34236">
    <property type="entry name" value="DIMETHYL SULFOXIDE REDUCTASE TRANSCRIPTIONAL ACTIVATOR"/>
    <property type="match status" value="1"/>
</dbReference>
<evidence type="ECO:0000259" key="4">
    <source>
        <dbReference type="Pfam" id="PF15915"/>
    </source>
</evidence>
<keyword evidence="2" id="KW-0804">Transcription</keyword>
<evidence type="ECO:0000313" key="6">
    <source>
        <dbReference type="Proteomes" id="UP001224926"/>
    </source>
</evidence>
<dbReference type="PANTHER" id="PTHR34236:SF1">
    <property type="entry name" value="DIMETHYL SULFOXIDE REDUCTASE TRANSCRIPTIONAL ACTIVATOR"/>
    <property type="match status" value="1"/>
</dbReference>
<dbReference type="AlphaFoldDB" id="A0AAF0PD58"/>
<dbReference type="Proteomes" id="UP001224926">
    <property type="component" value="Chromosome"/>
</dbReference>
<dbReference type="Pfam" id="PF04967">
    <property type="entry name" value="HTH_10"/>
    <property type="match status" value="1"/>
</dbReference>
<evidence type="ECO:0000259" key="3">
    <source>
        <dbReference type="Pfam" id="PF04967"/>
    </source>
</evidence>
<dbReference type="InterPro" id="IPR007050">
    <property type="entry name" value="HTH_bacterioopsin"/>
</dbReference>
<feature type="domain" description="Bacterioopsin transcriptional activator GAF and HTH associated" evidence="4">
    <location>
        <begin position="15"/>
        <end position="150"/>
    </location>
</feature>
<evidence type="ECO:0000256" key="1">
    <source>
        <dbReference type="ARBA" id="ARBA00023015"/>
    </source>
</evidence>
<evidence type="ECO:0000313" key="5">
    <source>
        <dbReference type="EMBL" id="WMT06538.1"/>
    </source>
</evidence>
<evidence type="ECO:0000256" key="2">
    <source>
        <dbReference type="ARBA" id="ARBA00023163"/>
    </source>
</evidence>
<proteinExistence type="predicted"/>